<dbReference type="GO" id="GO:0004322">
    <property type="term" value="F:ferroxidase activity"/>
    <property type="evidence" value="ECO:0007669"/>
    <property type="project" value="TreeGrafter"/>
</dbReference>
<dbReference type="PANTHER" id="PTHR16821">
    <property type="entry name" value="FRATAXIN"/>
    <property type="match status" value="1"/>
</dbReference>
<accession>A0A8B8SVU6</accession>
<dbReference type="Proteomes" id="UP000694856">
    <property type="component" value="Chromosome 4"/>
</dbReference>
<proteinExistence type="inferred from homology"/>
<dbReference type="GeneID" id="102514206"/>
<dbReference type="InterPro" id="IPR036524">
    <property type="entry name" value="Frataxin/CyaY_sf"/>
</dbReference>
<dbReference type="SMART" id="SM01219">
    <property type="entry name" value="Frataxin_Cyay"/>
    <property type="match status" value="1"/>
</dbReference>
<comment type="similarity">
    <text evidence="1">Belongs to the frataxin family.</text>
</comment>
<dbReference type="PROSITE" id="PS50810">
    <property type="entry name" value="FRATAXIN_2"/>
    <property type="match status" value="1"/>
</dbReference>
<dbReference type="NCBIfam" id="TIGR03421">
    <property type="entry name" value="FeS_CyaY"/>
    <property type="match status" value="1"/>
</dbReference>
<dbReference type="PRINTS" id="PR00904">
    <property type="entry name" value="FRATAXIN"/>
</dbReference>
<dbReference type="GO" id="GO:0016226">
    <property type="term" value="P:iron-sulfur cluster assembly"/>
    <property type="evidence" value="ECO:0007669"/>
    <property type="project" value="InterPro"/>
</dbReference>
<keyword evidence="5" id="KW-1185">Reference proteome</keyword>
<keyword evidence="2" id="KW-0406">Ion transport</keyword>
<dbReference type="InterPro" id="IPR002908">
    <property type="entry name" value="Frataxin/CyaY"/>
</dbReference>
<dbReference type="Gene3D" id="3.30.920.10">
    <property type="entry name" value="Frataxin/CyaY"/>
    <property type="match status" value="1"/>
</dbReference>
<sequence length="322" mass="34717">MWTFGRRAAAGLLPRSAPPGSAQARAGAPWPTKDPPPYGGRGLRTGTAAARARNNSSVGLCCLNQILNVKKQSVCLMNLRTAGTVSNPGSLDDTTYERLAEETLDSLAEFFEDLADKPYTLEDYDVSFGSGVLTVKLGGDLGTYVINKQTPNKQIWLSSPSRGTSMRKWVHQLKSSPPALGIGGSTNSGQGTSTSCDGFTKRIPSCCIWRLKKSLSCLDTPTGRMIPPQWPQALRLDREKLGVLPRRCVPPRAAGQGADSSPENQTGLIFSGLLWKRHLLPSPVLKTLKALKPGPQLCSMAEWLVFSIPDFEDSCIVCNGLC</sequence>
<dbReference type="AlphaFoldDB" id="A0A8B8SVU6"/>
<dbReference type="GO" id="GO:0034986">
    <property type="term" value="F:iron chaperone activity"/>
    <property type="evidence" value="ECO:0007669"/>
    <property type="project" value="TreeGrafter"/>
</dbReference>
<gene>
    <name evidence="6" type="primary">FXN</name>
</gene>
<evidence type="ECO:0000256" key="1">
    <source>
        <dbReference type="ARBA" id="ARBA00008183"/>
    </source>
</evidence>
<keyword evidence="3" id="KW-0408">Iron</keyword>
<dbReference type="KEGG" id="cfr:102514206"/>
<feature type="region of interest" description="Disordered" evidence="4">
    <location>
        <begin position="12"/>
        <end position="43"/>
    </location>
</feature>
<dbReference type="RefSeq" id="XP_032333692.1">
    <property type="nucleotide sequence ID" value="XM_032477801.1"/>
</dbReference>
<keyword evidence="2" id="KW-0813">Transport</keyword>
<evidence type="ECO:0000313" key="5">
    <source>
        <dbReference type="Proteomes" id="UP000694856"/>
    </source>
</evidence>
<dbReference type="GO" id="GO:0008199">
    <property type="term" value="F:ferric iron binding"/>
    <property type="evidence" value="ECO:0007669"/>
    <property type="project" value="InterPro"/>
</dbReference>
<evidence type="ECO:0000256" key="4">
    <source>
        <dbReference type="SAM" id="MobiDB-lite"/>
    </source>
</evidence>
<reference evidence="6" key="1">
    <citation type="submission" date="2025-08" db="UniProtKB">
        <authorList>
            <consortium name="RefSeq"/>
        </authorList>
    </citation>
    <scope>IDENTIFICATION</scope>
    <source>
        <tissue evidence="6">Ear skin</tissue>
    </source>
</reference>
<protein>
    <submittedName>
        <fullName evidence="6">Frataxin, mitochondrial isoform X1</fullName>
    </submittedName>
</protein>
<dbReference type="GO" id="GO:0051537">
    <property type="term" value="F:2 iron, 2 sulfur cluster binding"/>
    <property type="evidence" value="ECO:0007669"/>
    <property type="project" value="TreeGrafter"/>
</dbReference>
<name>A0A8B8SVU6_CAMFR</name>
<dbReference type="GO" id="GO:0006826">
    <property type="term" value="P:iron ion transport"/>
    <property type="evidence" value="ECO:0007669"/>
    <property type="project" value="UniProtKB-KW"/>
</dbReference>
<dbReference type="PROSITE" id="PS01344">
    <property type="entry name" value="FRATAXIN_1"/>
    <property type="match status" value="1"/>
</dbReference>
<dbReference type="PANTHER" id="PTHR16821:SF2">
    <property type="entry name" value="FRATAXIN, MITOCHONDRIAL"/>
    <property type="match status" value="1"/>
</dbReference>
<dbReference type="Pfam" id="PF01491">
    <property type="entry name" value="Frataxin_Cyay"/>
    <property type="match status" value="1"/>
</dbReference>
<organism evidence="5 6">
    <name type="scientific">Camelus ferus</name>
    <name type="common">Wild bactrian camel</name>
    <name type="synonym">Camelus bactrianus ferus</name>
    <dbReference type="NCBI Taxonomy" id="419612"/>
    <lineage>
        <taxon>Eukaryota</taxon>
        <taxon>Metazoa</taxon>
        <taxon>Chordata</taxon>
        <taxon>Craniata</taxon>
        <taxon>Vertebrata</taxon>
        <taxon>Euteleostomi</taxon>
        <taxon>Mammalia</taxon>
        <taxon>Eutheria</taxon>
        <taxon>Laurasiatheria</taxon>
        <taxon>Artiodactyla</taxon>
        <taxon>Tylopoda</taxon>
        <taxon>Camelidae</taxon>
        <taxon>Camelus</taxon>
    </lineage>
</organism>
<evidence type="ECO:0000256" key="2">
    <source>
        <dbReference type="ARBA" id="ARBA00022496"/>
    </source>
</evidence>
<dbReference type="CTD" id="2395"/>
<dbReference type="GO" id="GO:0006879">
    <property type="term" value="P:intracellular iron ion homeostasis"/>
    <property type="evidence" value="ECO:0007669"/>
    <property type="project" value="TreeGrafter"/>
</dbReference>
<keyword evidence="2" id="KW-0410">Iron transport</keyword>
<dbReference type="GO" id="GO:0008198">
    <property type="term" value="F:ferrous iron binding"/>
    <property type="evidence" value="ECO:0007669"/>
    <property type="project" value="TreeGrafter"/>
</dbReference>
<evidence type="ECO:0000313" key="6">
    <source>
        <dbReference type="RefSeq" id="XP_032333692.1"/>
    </source>
</evidence>
<dbReference type="GO" id="GO:0005739">
    <property type="term" value="C:mitochondrion"/>
    <property type="evidence" value="ECO:0007669"/>
    <property type="project" value="TreeGrafter"/>
</dbReference>
<dbReference type="SUPFAM" id="SSF55387">
    <property type="entry name" value="Frataxin/Nqo15-like"/>
    <property type="match status" value="1"/>
</dbReference>
<dbReference type="InterPro" id="IPR020895">
    <property type="entry name" value="Frataxin_CS"/>
</dbReference>
<evidence type="ECO:0000256" key="3">
    <source>
        <dbReference type="ARBA" id="ARBA00023004"/>
    </source>
</evidence>